<gene>
    <name evidence="1" type="ORF">F2Q69_00051969</name>
</gene>
<name>A0A8S9MTR8_BRACR</name>
<dbReference type="EMBL" id="QGKX02002183">
    <property type="protein sequence ID" value="KAF3485368.1"/>
    <property type="molecule type" value="Genomic_DNA"/>
</dbReference>
<sequence length="108" mass="12472">MNPCDYYQPDEEICSLQHVYKSILWLRPRSPAHQRGPSMLTEAHRHIMLTAAYRQTRGLSYGNFGRRCMVMGWDRVRNGSWRIGRARRASRGSFAQLPVHSSNSLIPA</sequence>
<proteinExistence type="predicted"/>
<organism evidence="1 2">
    <name type="scientific">Brassica cretica</name>
    <name type="common">Mustard</name>
    <dbReference type="NCBI Taxonomy" id="69181"/>
    <lineage>
        <taxon>Eukaryota</taxon>
        <taxon>Viridiplantae</taxon>
        <taxon>Streptophyta</taxon>
        <taxon>Embryophyta</taxon>
        <taxon>Tracheophyta</taxon>
        <taxon>Spermatophyta</taxon>
        <taxon>Magnoliopsida</taxon>
        <taxon>eudicotyledons</taxon>
        <taxon>Gunneridae</taxon>
        <taxon>Pentapetalae</taxon>
        <taxon>rosids</taxon>
        <taxon>malvids</taxon>
        <taxon>Brassicales</taxon>
        <taxon>Brassicaceae</taxon>
        <taxon>Brassiceae</taxon>
        <taxon>Brassica</taxon>
    </lineage>
</organism>
<evidence type="ECO:0000313" key="2">
    <source>
        <dbReference type="Proteomes" id="UP000712600"/>
    </source>
</evidence>
<protein>
    <submittedName>
        <fullName evidence="1">Uncharacterized protein</fullName>
    </submittedName>
</protein>
<accession>A0A8S9MTR8</accession>
<evidence type="ECO:0000313" key="1">
    <source>
        <dbReference type="EMBL" id="KAF3485368.1"/>
    </source>
</evidence>
<comment type="caution">
    <text evidence="1">The sequence shown here is derived from an EMBL/GenBank/DDBJ whole genome shotgun (WGS) entry which is preliminary data.</text>
</comment>
<dbReference type="Proteomes" id="UP000712600">
    <property type="component" value="Unassembled WGS sequence"/>
</dbReference>
<reference evidence="1" key="1">
    <citation type="submission" date="2019-12" db="EMBL/GenBank/DDBJ databases">
        <title>Genome sequencing and annotation of Brassica cretica.</title>
        <authorList>
            <person name="Studholme D.J."/>
            <person name="Sarris P."/>
        </authorList>
    </citation>
    <scope>NUCLEOTIDE SEQUENCE</scope>
    <source>
        <strain evidence="1">PFS-109/04</strain>
        <tissue evidence="1">Leaf</tissue>
    </source>
</reference>
<dbReference type="AlphaFoldDB" id="A0A8S9MTR8"/>